<dbReference type="GO" id="GO:0016887">
    <property type="term" value="F:ATP hydrolysis activity"/>
    <property type="evidence" value="ECO:0007669"/>
    <property type="project" value="InterPro"/>
</dbReference>
<dbReference type="Pfam" id="PF00005">
    <property type="entry name" value="ABC_tran"/>
    <property type="match status" value="1"/>
</dbReference>
<dbReference type="Proteomes" id="UP000007431">
    <property type="component" value="Unassembled WGS sequence"/>
</dbReference>
<evidence type="ECO:0000256" key="5">
    <source>
        <dbReference type="ARBA" id="ARBA00022840"/>
    </source>
</evidence>
<evidence type="ECO:0000313" key="12">
    <source>
        <dbReference type="Proteomes" id="UP000007431"/>
    </source>
</evidence>
<accession>D8Q006</accession>
<dbReference type="VEuPathDB" id="FungiDB:SCHCODRAFT_02615290"/>
<keyword evidence="5" id="KW-0067">ATP-binding</keyword>
<evidence type="ECO:0000256" key="4">
    <source>
        <dbReference type="ARBA" id="ARBA00022741"/>
    </source>
</evidence>
<evidence type="ECO:0000256" key="2">
    <source>
        <dbReference type="ARBA" id="ARBA00022448"/>
    </source>
</evidence>
<reference evidence="11 12" key="1">
    <citation type="journal article" date="2010" name="Nat. Biotechnol.">
        <title>Genome sequence of the model mushroom Schizophyllum commune.</title>
        <authorList>
            <person name="Ohm R.A."/>
            <person name="de Jong J.F."/>
            <person name="Lugones L.G."/>
            <person name="Aerts A."/>
            <person name="Kothe E."/>
            <person name="Stajich J.E."/>
            <person name="de Vries R.P."/>
            <person name="Record E."/>
            <person name="Levasseur A."/>
            <person name="Baker S.E."/>
            <person name="Bartholomew K.A."/>
            <person name="Coutinho P.M."/>
            <person name="Erdmann S."/>
            <person name="Fowler T.J."/>
            <person name="Gathman A.C."/>
            <person name="Lombard V."/>
            <person name="Henrissat B."/>
            <person name="Knabe N."/>
            <person name="Kuees U."/>
            <person name="Lilly W.W."/>
            <person name="Lindquist E."/>
            <person name="Lucas S."/>
            <person name="Magnuson J.K."/>
            <person name="Piumi F."/>
            <person name="Raudaskoski M."/>
            <person name="Salamov A."/>
            <person name="Schmutz J."/>
            <person name="Schwarze F.W.M.R."/>
            <person name="vanKuyk P.A."/>
            <person name="Horton J.S."/>
            <person name="Grigoriev I.V."/>
            <person name="Woesten H.A.B."/>
        </authorList>
    </citation>
    <scope>NUCLEOTIDE SEQUENCE [LARGE SCALE GENOMIC DNA]</scope>
    <source>
        <strain evidence="12">H4-8 / FGSC 9210</strain>
    </source>
</reference>
<feature type="transmembrane region" description="Helical" evidence="8">
    <location>
        <begin position="714"/>
        <end position="734"/>
    </location>
</feature>
<dbReference type="RefSeq" id="XP_003034438.1">
    <property type="nucleotide sequence ID" value="XM_003034392.1"/>
</dbReference>
<dbReference type="HOGENOM" id="CLU_000604_57_1_1"/>
<dbReference type="GO" id="GO:0005524">
    <property type="term" value="F:ATP binding"/>
    <property type="evidence" value="ECO:0007669"/>
    <property type="project" value="UniProtKB-KW"/>
</dbReference>
<dbReference type="PANTHER" id="PTHR48041">
    <property type="entry name" value="ABC TRANSPORTER G FAMILY MEMBER 28"/>
    <property type="match status" value="1"/>
</dbReference>
<evidence type="ECO:0000256" key="6">
    <source>
        <dbReference type="ARBA" id="ARBA00022989"/>
    </source>
</evidence>
<evidence type="ECO:0000259" key="10">
    <source>
        <dbReference type="PROSITE" id="PS50893"/>
    </source>
</evidence>
<feature type="transmembrane region" description="Helical" evidence="8">
    <location>
        <begin position="311"/>
        <end position="335"/>
    </location>
</feature>
<feature type="transmembrane region" description="Helical" evidence="8">
    <location>
        <begin position="945"/>
        <end position="965"/>
    </location>
</feature>
<dbReference type="InterPro" id="IPR000742">
    <property type="entry name" value="EGF"/>
</dbReference>
<dbReference type="CDD" id="cd03213">
    <property type="entry name" value="ABCG_EPDR"/>
    <property type="match status" value="1"/>
</dbReference>
<sequence length="971" mass="104094">MRKYALPLLVLLLPPLTIARTCENYGVQNGSSCACPVGFGGDSCSDMACGGTIFDGAQRSITTHRSGAFANLTASDCSCDDGWTGTGCNVCQTSSACQAWDGSSSSSSSSLGDTTSIQDNTLVCNTEPRVYASSQMSCDVKNPTLQAIFPLSSTLNIMRTLDPSLSPLPNVTSFGASMSVFAQLIYDGVEPFYCTADSCTQDFDNSTNTADWSCQNLQCTCRANTSFCGGVSISDITQVINGLSGELDIDCETPDSSGQAACSFKQSMLTSLFGADGLSLSGCRFGECVRQYVIDNATDSSSTEDDPGSSLSAGIIAGLAVVGALVGLVLLFIALGCLKQRRARRTGHVDFGNGRVGIAWRNLTYTVAGDKTVLDDVTGAVRPGQIVAILGPSGAGKTTLVEILAGKSKSGDITGSVTYTGTPDSTRRPRIGFVPQQDVLPSMLTVREALLFAARLRLPEALPDTDKAARVDALIERLGLTGVAATRIGGARTRGISGGEMRRVSIGLELVGCPDVLILDEPTSGLDSVSAARIANVLRDIAHDPARPTAVVASIHQPSSQLYHAFDGVVLLAHGNALYAGHGRFGPVNYFRGREGVGEYPEGYNVADYLLEIASDAPAGLFQRGVAYRKEGSSFARGASASDQAISEKTSADDVEMLAKGHKHSRQWNSRSAGGWRRRSPSWPTLREDYATTFLTQIEVLSGREWKILRRDKTLCLAHIGIASVLGVFCGGLYYHTDQSIAGFQSRVGCLFFVGALIAFSSLSALFNVVQARELFLRERSSGFYSPTAWLATRILFDVVPLRLLPTIIVSTITYWMAGLADDAAHFFKYLFILVLYTLAITLWNFFLGTLFENGGVAILLSALSALYQMTFAGFFVHLTSIPPVLRWLQWLCPLKYCLEALSVNEVGAGLMIEDTLEGVPVNVSASLIMEMLFGFKQNAYYRDVLLLFAFIAGFGIAAVMVVWLKVRERR</sequence>
<dbReference type="InParanoid" id="D8Q006"/>
<protein>
    <recommendedName>
        <fullName evidence="10">ABC transporter domain-containing protein</fullName>
    </recommendedName>
</protein>
<dbReference type="eggNOG" id="KOG0061">
    <property type="taxonomic scope" value="Eukaryota"/>
</dbReference>
<comment type="subcellular location">
    <subcellularLocation>
        <location evidence="1">Membrane</location>
        <topology evidence="1">Multi-pass membrane protein</topology>
    </subcellularLocation>
</comment>
<keyword evidence="2" id="KW-0813">Transport</keyword>
<dbReference type="Gene3D" id="3.40.50.300">
    <property type="entry name" value="P-loop containing nucleotide triphosphate hydrolases"/>
    <property type="match status" value="1"/>
</dbReference>
<dbReference type="EMBL" id="GL377304">
    <property type="protein sequence ID" value="EFI99535.1"/>
    <property type="molecule type" value="Genomic_DNA"/>
</dbReference>
<name>D8Q006_SCHCM</name>
<keyword evidence="12" id="KW-1185">Reference proteome</keyword>
<gene>
    <name evidence="11" type="ORF">SCHCODRAFT_66683</name>
</gene>
<dbReference type="GO" id="GO:0140359">
    <property type="term" value="F:ABC-type transporter activity"/>
    <property type="evidence" value="ECO:0007669"/>
    <property type="project" value="InterPro"/>
</dbReference>
<organism evidence="12">
    <name type="scientific">Schizophyllum commune (strain H4-8 / FGSC 9210)</name>
    <name type="common">Split gill fungus</name>
    <dbReference type="NCBI Taxonomy" id="578458"/>
    <lineage>
        <taxon>Eukaryota</taxon>
        <taxon>Fungi</taxon>
        <taxon>Dikarya</taxon>
        <taxon>Basidiomycota</taxon>
        <taxon>Agaricomycotina</taxon>
        <taxon>Agaricomycetes</taxon>
        <taxon>Agaricomycetidae</taxon>
        <taxon>Agaricales</taxon>
        <taxon>Schizophyllaceae</taxon>
        <taxon>Schizophyllum</taxon>
    </lineage>
</organism>
<dbReference type="InterPro" id="IPR027417">
    <property type="entry name" value="P-loop_NTPase"/>
</dbReference>
<dbReference type="OrthoDB" id="66620at2759"/>
<evidence type="ECO:0000256" key="1">
    <source>
        <dbReference type="ARBA" id="ARBA00004141"/>
    </source>
</evidence>
<feature type="transmembrane region" description="Helical" evidence="8">
    <location>
        <begin position="859"/>
        <end position="879"/>
    </location>
</feature>
<dbReference type="OMA" id="EQFYCTA"/>
<dbReference type="AlphaFoldDB" id="D8Q006"/>
<dbReference type="SMART" id="SM00382">
    <property type="entry name" value="AAA"/>
    <property type="match status" value="1"/>
</dbReference>
<keyword evidence="3 8" id="KW-0812">Transmembrane</keyword>
<dbReference type="InterPro" id="IPR013525">
    <property type="entry name" value="ABC2_TM"/>
</dbReference>
<dbReference type="PROSITE" id="PS50893">
    <property type="entry name" value="ABC_TRANSPORTER_2"/>
    <property type="match status" value="1"/>
</dbReference>
<evidence type="ECO:0000313" key="11">
    <source>
        <dbReference type="EMBL" id="EFI99535.1"/>
    </source>
</evidence>
<keyword evidence="7 8" id="KW-0472">Membrane</keyword>
<evidence type="ECO:0000256" key="3">
    <source>
        <dbReference type="ARBA" id="ARBA00022692"/>
    </source>
</evidence>
<dbReference type="InterPro" id="IPR003439">
    <property type="entry name" value="ABC_transporter-like_ATP-bd"/>
</dbReference>
<evidence type="ECO:0000256" key="9">
    <source>
        <dbReference type="SAM" id="SignalP"/>
    </source>
</evidence>
<dbReference type="PANTHER" id="PTHR48041:SF139">
    <property type="entry name" value="PROTEIN SCARLET"/>
    <property type="match status" value="1"/>
</dbReference>
<feature type="signal peptide" evidence="9">
    <location>
        <begin position="1"/>
        <end position="19"/>
    </location>
</feature>
<dbReference type="InterPro" id="IPR050352">
    <property type="entry name" value="ABCG_transporters"/>
</dbReference>
<feature type="domain" description="ABC transporter" evidence="10">
    <location>
        <begin position="358"/>
        <end position="599"/>
    </location>
</feature>
<feature type="transmembrane region" description="Helical" evidence="8">
    <location>
        <begin position="830"/>
        <end position="852"/>
    </location>
</feature>
<feature type="chain" id="PRO_5003120398" description="ABC transporter domain-containing protein" evidence="9">
    <location>
        <begin position="20"/>
        <end position="971"/>
    </location>
</feature>
<evidence type="ECO:0000256" key="8">
    <source>
        <dbReference type="SAM" id="Phobius"/>
    </source>
</evidence>
<dbReference type="InterPro" id="IPR017871">
    <property type="entry name" value="ABC_transporter-like_CS"/>
</dbReference>
<dbReference type="GO" id="GO:0016020">
    <property type="term" value="C:membrane"/>
    <property type="evidence" value="ECO:0007669"/>
    <property type="project" value="UniProtKB-SubCell"/>
</dbReference>
<dbReference type="KEGG" id="scm:SCHCO_02615290"/>
<feature type="transmembrane region" description="Helical" evidence="8">
    <location>
        <begin position="791"/>
        <end position="818"/>
    </location>
</feature>
<dbReference type="SUPFAM" id="SSF52540">
    <property type="entry name" value="P-loop containing nucleoside triphosphate hydrolases"/>
    <property type="match status" value="1"/>
</dbReference>
<dbReference type="STRING" id="578458.D8Q006"/>
<dbReference type="PROSITE" id="PS51257">
    <property type="entry name" value="PROKAR_LIPOPROTEIN"/>
    <property type="match status" value="1"/>
</dbReference>
<feature type="transmembrane region" description="Helical" evidence="8">
    <location>
        <begin position="746"/>
        <end position="770"/>
    </location>
</feature>
<dbReference type="InterPro" id="IPR003593">
    <property type="entry name" value="AAA+_ATPase"/>
</dbReference>
<dbReference type="GeneID" id="9585485"/>
<keyword evidence="6 8" id="KW-1133">Transmembrane helix</keyword>
<keyword evidence="9" id="KW-0732">Signal</keyword>
<evidence type="ECO:0000256" key="7">
    <source>
        <dbReference type="ARBA" id="ARBA00023136"/>
    </source>
</evidence>
<dbReference type="PROSITE" id="PS01186">
    <property type="entry name" value="EGF_2"/>
    <property type="match status" value="1"/>
</dbReference>
<proteinExistence type="predicted"/>
<dbReference type="Pfam" id="PF01061">
    <property type="entry name" value="ABC2_membrane"/>
    <property type="match status" value="1"/>
</dbReference>
<keyword evidence="4" id="KW-0547">Nucleotide-binding</keyword>
<dbReference type="PROSITE" id="PS00211">
    <property type="entry name" value="ABC_TRANSPORTER_1"/>
    <property type="match status" value="1"/>
</dbReference>